<sequence>MGQPAISRAGGQMDGGNGREAAARGEALPPDMLSGRGGGCCGRVCAARGCAREKAARLRQCSAVQCSAGRGAGAELPRGCRAGPSGGLGRLSESAEQPPSLGEGGHGRGHRAQTLPPAGRLLGHQVRDGVLHAAEDAAVEREVQRREHQQQAAEDLEVAQRVDEE</sequence>
<feature type="compositionally biased region" description="Basic and acidic residues" evidence="1">
    <location>
        <begin position="125"/>
        <end position="149"/>
    </location>
</feature>
<proteinExistence type="predicted"/>
<keyword evidence="3" id="KW-1185">Reference proteome</keyword>
<comment type="caution">
    <text evidence="2">The sequence shown here is derived from an EMBL/GenBank/DDBJ whole genome shotgun (WGS) entry which is preliminary data.</text>
</comment>
<organism evidence="2 3">
    <name type="scientific">Maudiozyma humilis</name>
    <name type="common">Sour dough yeast</name>
    <name type="synonym">Kazachstania humilis</name>
    <dbReference type="NCBI Taxonomy" id="51915"/>
    <lineage>
        <taxon>Eukaryota</taxon>
        <taxon>Fungi</taxon>
        <taxon>Dikarya</taxon>
        <taxon>Ascomycota</taxon>
        <taxon>Saccharomycotina</taxon>
        <taxon>Saccharomycetes</taxon>
        <taxon>Saccharomycetales</taxon>
        <taxon>Saccharomycetaceae</taxon>
        <taxon>Maudiozyma</taxon>
    </lineage>
</organism>
<feature type="region of interest" description="Disordered" evidence="1">
    <location>
        <begin position="1"/>
        <end position="36"/>
    </location>
</feature>
<dbReference type="EMBL" id="BTGD01000008">
    <property type="protein sequence ID" value="GMM56290.1"/>
    <property type="molecule type" value="Genomic_DNA"/>
</dbReference>
<evidence type="ECO:0000256" key="1">
    <source>
        <dbReference type="SAM" id="MobiDB-lite"/>
    </source>
</evidence>
<dbReference type="AlphaFoldDB" id="A0AAV5RXF0"/>
<feature type="region of interest" description="Disordered" evidence="1">
    <location>
        <begin position="69"/>
        <end position="165"/>
    </location>
</feature>
<reference evidence="2 3" key="1">
    <citation type="journal article" date="2023" name="Elife">
        <title>Identification of key yeast species and microbe-microbe interactions impacting larval growth of Drosophila in the wild.</title>
        <authorList>
            <person name="Mure A."/>
            <person name="Sugiura Y."/>
            <person name="Maeda R."/>
            <person name="Honda K."/>
            <person name="Sakurai N."/>
            <person name="Takahashi Y."/>
            <person name="Watada M."/>
            <person name="Katoh T."/>
            <person name="Gotoh A."/>
            <person name="Gotoh Y."/>
            <person name="Taniguchi I."/>
            <person name="Nakamura K."/>
            <person name="Hayashi T."/>
            <person name="Katayama T."/>
            <person name="Uemura T."/>
            <person name="Hattori Y."/>
        </authorList>
    </citation>
    <scope>NUCLEOTIDE SEQUENCE [LARGE SCALE GENOMIC DNA]</scope>
    <source>
        <strain evidence="2 3">KH-74</strain>
    </source>
</reference>
<evidence type="ECO:0000313" key="3">
    <source>
        <dbReference type="Proteomes" id="UP001377567"/>
    </source>
</evidence>
<gene>
    <name evidence="2" type="ORF">DAKH74_029060</name>
</gene>
<accession>A0AAV5RXF0</accession>
<protein>
    <submittedName>
        <fullName evidence="2">Uncharacterized protein</fullName>
    </submittedName>
</protein>
<name>A0AAV5RXF0_MAUHU</name>
<dbReference type="Proteomes" id="UP001377567">
    <property type="component" value="Unassembled WGS sequence"/>
</dbReference>
<evidence type="ECO:0000313" key="2">
    <source>
        <dbReference type="EMBL" id="GMM56290.1"/>
    </source>
</evidence>